<dbReference type="Pfam" id="PF00534">
    <property type="entry name" value="Glycos_transf_1"/>
    <property type="match status" value="1"/>
</dbReference>
<proteinExistence type="predicted"/>
<evidence type="ECO:0000313" key="3">
    <source>
        <dbReference type="Proteomes" id="UP000483362"/>
    </source>
</evidence>
<comment type="caution">
    <text evidence="2">The sequence shown here is derived from an EMBL/GenBank/DDBJ whole genome shotgun (WGS) entry which is preliminary data.</text>
</comment>
<dbReference type="InterPro" id="IPR001296">
    <property type="entry name" value="Glyco_trans_1"/>
</dbReference>
<dbReference type="PANTHER" id="PTHR12526">
    <property type="entry name" value="GLYCOSYLTRANSFERASE"/>
    <property type="match status" value="1"/>
</dbReference>
<sequence>MIYSMCLGLKKTGNDVTLLAIDDYMPTQPEAYDVDVLWFKANLKRVLKDALPLSVTMLKWIKKNHCRFDMILASETFMFHSLLCGIVCPEKTLIWQELNVHQRKFHQLPSKFWHKVIVPLFMRRIKVVVGRSASARDFIGQYMPHTVATIVDHGIDIEKFECSTVKKRQVISSSQLIFRKNVDGIIKKFAQFHHIKGYEDIKLLIAGRGDEEEKLKDLAHALGLTDYVQFLGFLPQQELNRYIKDSYCFLINTRRDLNMVSIPESIVSGTPVVTNMVPALSGEINRLQLGIAKDNWGADELKHVIDNNHTYVKNCVRYRQQMSAEHQARSLTACFNGNEPQQGQAETK</sequence>
<dbReference type="SUPFAM" id="SSF53756">
    <property type="entry name" value="UDP-Glycosyltransferase/glycogen phosphorylase"/>
    <property type="match status" value="1"/>
</dbReference>
<protein>
    <submittedName>
        <fullName evidence="2">Glycosyltransferase</fullName>
    </submittedName>
</protein>
<keyword evidence="2" id="KW-0808">Transferase</keyword>
<dbReference type="Gene3D" id="3.40.50.2000">
    <property type="entry name" value="Glycogen Phosphorylase B"/>
    <property type="match status" value="2"/>
</dbReference>
<reference evidence="2 3" key="1">
    <citation type="submission" date="2019-08" db="EMBL/GenBank/DDBJ databases">
        <title>In-depth cultivation of the pig gut microbiome towards novel bacterial diversity and tailored functional studies.</title>
        <authorList>
            <person name="Wylensek D."/>
            <person name="Hitch T.C.A."/>
            <person name="Clavel T."/>
        </authorList>
    </citation>
    <scope>NUCLEOTIDE SEQUENCE [LARGE SCALE GENOMIC DNA]</scope>
    <source>
        <strain evidence="2 3">Oil-RF-744-WCA-WT-10</strain>
    </source>
</reference>
<dbReference type="AlphaFoldDB" id="A0A6L5XCR7"/>
<evidence type="ECO:0000259" key="1">
    <source>
        <dbReference type="Pfam" id="PF00534"/>
    </source>
</evidence>
<name>A0A6L5XCR7_9BACT</name>
<gene>
    <name evidence="2" type="ORF">FYJ29_09725</name>
</gene>
<organism evidence="2 3">
    <name type="scientific">Sodaliphilus pleomorphus</name>
    <dbReference type="NCBI Taxonomy" id="2606626"/>
    <lineage>
        <taxon>Bacteria</taxon>
        <taxon>Pseudomonadati</taxon>
        <taxon>Bacteroidota</taxon>
        <taxon>Bacteroidia</taxon>
        <taxon>Bacteroidales</taxon>
        <taxon>Muribaculaceae</taxon>
        <taxon>Sodaliphilus</taxon>
    </lineage>
</organism>
<accession>A0A6L5XCR7</accession>
<feature type="domain" description="Glycosyl transferase family 1" evidence="1">
    <location>
        <begin position="165"/>
        <end position="303"/>
    </location>
</feature>
<evidence type="ECO:0000313" key="2">
    <source>
        <dbReference type="EMBL" id="MSS18031.1"/>
    </source>
</evidence>
<dbReference type="Proteomes" id="UP000483362">
    <property type="component" value="Unassembled WGS sequence"/>
</dbReference>
<keyword evidence="3" id="KW-1185">Reference proteome</keyword>
<dbReference type="GO" id="GO:0016757">
    <property type="term" value="F:glycosyltransferase activity"/>
    <property type="evidence" value="ECO:0007669"/>
    <property type="project" value="InterPro"/>
</dbReference>
<dbReference type="EMBL" id="VULT01000015">
    <property type="protein sequence ID" value="MSS18031.1"/>
    <property type="molecule type" value="Genomic_DNA"/>
</dbReference>